<dbReference type="AlphaFoldDB" id="A0A3R9ZVI6"/>
<keyword evidence="6" id="KW-0670">Pyruvate</keyword>
<dbReference type="Pfam" id="PF03618">
    <property type="entry name" value="Kinase-PPPase"/>
    <property type="match status" value="1"/>
</dbReference>
<dbReference type="Proteomes" id="UP000277864">
    <property type="component" value="Unassembled WGS sequence"/>
</dbReference>
<accession>A0A3R9ZVI6</accession>
<dbReference type="OrthoDB" id="9782201at2"/>
<keyword evidence="4 5" id="KW-0418">Kinase</keyword>
<evidence type="ECO:0000256" key="4">
    <source>
        <dbReference type="ARBA" id="ARBA00022777"/>
    </source>
</evidence>
<sequence>MTKANLFIVSDSVGETAQKVISAALAQFPNVSDTDIKRYPFIDNKDDLTQILADALKEKAIVVATLVNKELVATLTDFSRRTGLDYVDYMSPLIDLVQSKTGEIPKEEPGALHKLNEEYFNRVSAIEFAIKYDDGKDPRGFAQSDFVVLGISRTSKTPLSMYLANKSYKVSNLPLIPEVPLPKELYDVPAEKLIGLTADPERILRIRKSRLHSLGLNDSSQYANLDRICEEVDYAEKIFKELGAKIVKVDDRAVEESAAIIEGLKANY</sequence>
<comment type="similarity">
    <text evidence="5">Belongs to the pyruvate, phosphate/water dikinase regulatory protein family. PDRP subfamily.</text>
</comment>
<keyword evidence="7" id="KW-1185">Reference proteome</keyword>
<evidence type="ECO:0000256" key="2">
    <source>
        <dbReference type="ARBA" id="ARBA00022679"/>
    </source>
</evidence>
<dbReference type="InterPro" id="IPR026565">
    <property type="entry name" value="PPDK_reg"/>
</dbReference>
<dbReference type="PANTHER" id="PTHR31756">
    <property type="entry name" value="PYRUVATE, PHOSPHATE DIKINASE REGULATORY PROTEIN 1, CHLOROPLASTIC"/>
    <property type="match status" value="1"/>
</dbReference>
<name>A0A3R9ZVI6_9ENTE</name>
<dbReference type="HAMAP" id="MF_00921">
    <property type="entry name" value="PDRP"/>
    <property type="match status" value="1"/>
</dbReference>
<dbReference type="EMBL" id="PXZH01000006">
    <property type="protein sequence ID" value="RST88716.1"/>
    <property type="molecule type" value="Genomic_DNA"/>
</dbReference>
<reference evidence="6 7" key="1">
    <citation type="submission" date="2018-03" db="EMBL/GenBank/DDBJ databases">
        <authorList>
            <person name="Gulvik C.A."/>
        </authorList>
    </citation>
    <scope>NUCLEOTIDE SEQUENCE [LARGE SCALE GENOMIC DNA]</scope>
    <source>
        <strain evidence="6 7">JCM 31581</strain>
    </source>
</reference>
<dbReference type="GO" id="GO:0043531">
    <property type="term" value="F:ADP binding"/>
    <property type="evidence" value="ECO:0007669"/>
    <property type="project" value="UniProtKB-UniRule"/>
</dbReference>
<evidence type="ECO:0000256" key="3">
    <source>
        <dbReference type="ARBA" id="ARBA00022741"/>
    </source>
</evidence>
<dbReference type="GO" id="GO:0004674">
    <property type="term" value="F:protein serine/threonine kinase activity"/>
    <property type="evidence" value="ECO:0007669"/>
    <property type="project" value="UniProtKB-UniRule"/>
</dbReference>
<comment type="catalytic activity">
    <reaction evidence="5">
        <text>N(tele)-phospho-L-histidyl/O-phospho-L-threonyl-[pyruvate, phosphate dikinase] + phosphate + H(+) = N(tele)-phospho-L-histidyl/L-threonyl-[pyruvate, phosphate dikinase] + diphosphate</text>
        <dbReference type="Rhea" id="RHEA:43696"/>
        <dbReference type="Rhea" id="RHEA-COMP:10650"/>
        <dbReference type="Rhea" id="RHEA-COMP:10651"/>
        <dbReference type="ChEBI" id="CHEBI:15378"/>
        <dbReference type="ChEBI" id="CHEBI:30013"/>
        <dbReference type="ChEBI" id="CHEBI:33019"/>
        <dbReference type="ChEBI" id="CHEBI:43474"/>
        <dbReference type="ChEBI" id="CHEBI:61977"/>
        <dbReference type="ChEBI" id="CHEBI:83586"/>
        <dbReference type="EC" id="2.7.4.27"/>
    </reaction>
</comment>
<organism evidence="6 7">
    <name type="scientific">Vagococcus humatus</name>
    <dbReference type="NCBI Taxonomy" id="1889241"/>
    <lineage>
        <taxon>Bacteria</taxon>
        <taxon>Bacillati</taxon>
        <taxon>Bacillota</taxon>
        <taxon>Bacilli</taxon>
        <taxon>Lactobacillales</taxon>
        <taxon>Enterococcaceae</taxon>
        <taxon>Vagococcus</taxon>
    </lineage>
</organism>
<comment type="function">
    <text evidence="5">Bifunctional serine/threonine kinase and phosphorylase involved in the regulation of the pyruvate, phosphate dikinase (PPDK) by catalyzing its phosphorylation/dephosphorylation.</text>
</comment>
<comment type="catalytic activity">
    <reaction evidence="5">
        <text>N(tele)-phospho-L-histidyl/L-threonyl-[pyruvate, phosphate dikinase] + ADP = N(tele)-phospho-L-histidyl/O-phospho-L-threonyl-[pyruvate, phosphate dikinase] + AMP + H(+)</text>
        <dbReference type="Rhea" id="RHEA:43692"/>
        <dbReference type="Rhea" id="RHEA-COMP:10650"/>
        <dbReference type="Rhea" id="RHEA-COMP:10651"/>
        <dbReference type="ChEBI" id="CHEBI:15378"/>
        <dbReference type="ChEBI" id="CHEBI:30013"/>
        <dbReference type="ChEBI" id="CHEBI:61977"/>
        <dbReference type="ChEBI" id="CHEBI:83586"/>
        <dbReference type="ChEBI" id="CHEBI:456215"/>
        <dbReference type="ChEBI" id="CHEBI:456216"/>
        <dbReference type="EC" id="2.7.11.32"/>
    </reaction>
</comment>
<keyword evidence="2 5" id="KW-0808">Transferase</keyword>
<comment type="caution">
    <text evidence="6">The sequence shown here is derived from an EMBL/GenBank/DDBJ whole genome shotgun (WGS) entry which is preliminary data.</text>
</comment>
<dbReference type="NCBIfam" id="NF003742">
    <property type="entry name" value="PRK05339.1"/>
    <property type="match status" value="1"/>
</dbReference>
<dbReference type="RefSeq" id="WP_125943809.1">
    <property type="nucleotide sequence ID" value="NZ_PXZH01000006.1"/>
</dbReference>
<dbReference type="GO" id="GO:0016776">
    <property type="term" value="F:phosphotransferase activity, phosphate group as acceptor"/>
    <property type="evidence" value="ECO:0007669"/>
    <property type="project" value="UniProtKB-UniRule"/>
</dbReference>
<feature type="binding site" evidence="5">
    <location>
        <begin position="150"/>
        <end position="157"/>
    </location>
    <ligand>
        <name>ADP</name>
        <dbReference type="ChEBI" id="CHEBI:456216"/>
    </ligand>
</feature>
<gene>
    <name evidence="6" type="ORF">C7P63_08925</name>
</gene>
<keyword evidence="1 5" id="KW-0723">Serine/threonine-protein kinase</keyword>
<dbReference type="EC" id="2.7.4.27" evidence="5"/>
<dbReference type="PANTHER" id="PTHR31756:SF3">
    <property type="entry name" value="PYRUVATE, PHOSPHATE DIKINASE REGULATORY PROTEIN 1, CHLOROPLASTIC"/>
    <property type="match status" value="1"/>
</dbReference>
<protein>
    <recommendedName>
        <fullName evidence="5">Putative pyruvate, phosphate dikinase regulatory protein</fullName>
        <shortName evidence="5">PPDK regulatory protein</shortName>
        <ecNumber evidence="5">2.7.11.32</ecNumber>
        <ecNumber evidence="5">2.7.4.27</ecNumber>
    </recommendedName>
</protein>
<evidence type="ECO:0000256" key="1">
    <source>
        <dbReference type="ARBA" id="ARBA00022527"/>
    </source>
</evidence>
<dbReference type="EC" id="2.7.11.32" evidence="5"/>
<evidence type="ECO:0000256" key="5">
    <source>
        <dbReference type="HAMAP-Rule" id="MF_00921"/>
    </source>
</evidence>
<dbReference type="GO" id="GO:0005524">
    <property type="term" value="F:ATP binding"/>
    <property type="evidence" value="ECO:0007669"/>
    <property type="project" value="InterPro"/>
</dbReference>
<proteinExistence type="inferred from homology"/>
<dbReference type="InterPro" id="IPR005177">
    <property type="entry name" value="Kinase-pyrophosphorylase"/>
</dbReference>
<evidence type="ECO:0000313" key="6">
    <source>
        <dbReference type="EMBL" id="RST88716.1"/>
    </source>
</evidence>
<keyword evidence="3 5" id="KW-0547">Nucleotide-binding</keyword>
<evidence type="ECO:0000313" key="7">
    <source>
        <dbReference type="Proteomes" id="UP000277864"/>
    </source>
</evidence>